<evidence type="ECO:0000259" key="1">
    <source>
        <dbReference type="Pfam" id="PF24626"/>
    </source>
</evidence>
<sequence length="133" mass="15629">MKRPTDFRQGDQVLVSTLNFNNLKGLNKMRDSFVKPFTNIRLIGKNAVEVRLTEEFSSKHPVFPVSFFKPYHQTGEHIFPSRNKSHAMQDIVEVEVYPGPVKKIINSRNIRRNGKDHVQYLFRFKNHTDDKDK</sequence>
<dbReference type="Proteomes" id="UP000765509">
    <property type="component" value="Unassembled WGS sequence"/>
</dbReference>
<dbReference type="InterPro" id="IPR056924">
    <property type="entry name" value="SH3_Tf2-1"/>
</dbReference>
<proteinExistence type="predicted"/>
<dbReference type="AlphaFoldDB" id="A0A9Q3IRW6"/>
<evidence type="ECO:0000313" key="3">
    <source>
        <dbReference type="Proteomes" id="UP000765509"/>
    </source>
</evidence>
<protein>
    <recommendedName>
        <fullName evidence="1">Tf2-1-like SH3-like domain-containing protein</fullName>
    </recommendedName>
</protein>
<organism evidence="2 3">
    <name type="scientific">Austropuccinia psidii MF-1</name>
    <dbReference type="NCBI Taxonomy" id="1389203"/>
    <lineage>
        <taxon>Eukaryota</taxon>
        <taxon>Fungi</taxon>
        <taxon>Dikarya</taxon>
        <taxon>Basidiomycota</taxon>
        <taxon>Pucciniomycotina</taxon>
        <taxon>Pucciniomycetes</taxon>
        <taxon>Pucciniales</taxon>
        <taxon>Sphaerophragmiaceae</taxon>
        <taxon>Austropuccinia</taxon>
    </lineage>
</organism>
<keyword evidence="3" id="KW-1185">Reference proteome</keyword>
<comment type="caution">
    <text evidence="2">The sequence shown here is derived from an EMBL/GenBank/DDBJ whole genome shotgun (WGS) entry which is preliminary data.</text>
</comment>
<dbReference type="Pfam" id="PF24626">
    <property type="entry name" value="SH3_Tf2-1"/>
    <property type="match status" value="1"/>
</dbReference>
<reference evidence="2" key="1">
    <citation type="submission" date="2021-03" db="EMBL/GenBank/DDBJ databases">
        <title>Draft genome sequence of rust myrtle Austropuccinia psidii MF-1, a brazilian biotype.</title>
        <authorList>
            <person name="Quecine M.C."/>
            <person name="Pachon D.M.R."/>
            <person name="Bonatelli M.L."/>
            <person name="Correr F.H."/>
            <person name="Franceschini L.M."/>
            <person name="Leite T.F."/>
            <person name="Margarido G.R.A."/>
            <person name="Almeida C.A."/>
            <person name="Ferrarezi J.A."/>
            <person name="Labate C.A."/>
        </authorList>
    </citation>
    <scope>NUCLEOTIDE SEQUENCE</scope>
    <source>
        <strain evidence="2">MF-1</strain>
    </source>
</reference>
<accession>A0A9Q3IRW6</accession>
<feature type="domain" description="Tf2-1-like SH3-like" evidence="1">
    <location>
        <begin position="10"/>
        <end position="72"/>
    </location>
</feature>
<dbReference type="OrthoDB" id="2447315at2759"/>
<dbReference type="EMBL" id="AVOT02054153">
    <property type="protein sequence ID" value="MBW0548893.1"/>
    <property type="molecule type" value="Genomic_DNA"/>
</dbReference>
<evidence type="ECO:0000313" key="2">
    <source>
        <dbReference type="EMBL" id="MBW0548893.1"/>
    </source>
</evidence>
<name>A0A9Q3IRW6_9BASI</name>
<gene>
    <name evidence="2" type="ORF">O181_088608</name>
</gene>